<evidence type="ECO:0000256" key="9">
    <source>
        <dbReference type="ARBA" id="ARBA00023015"/>
    </source>
</evidence>
<evidence type="ECO:0000313" key="15">
    <source>
        <dbReference type="EMBL" id="CAG8949164.1"/>
    </source>
</evidence>
<keyword evidence="11" id="KW-0804">Transcription</keyword>
<comment type="subunit">
    <text evidence="4">Component of the EKC/KEOPS complex composed of at least BUD32, CGI121, GON7, KAE1 and PCC1; the whole complex dimerizes.</text>
</comment>
<evidence type="ECO:0000256" key="3">
    <source>
        <dbReference type="ARBA" id="ARBA00008529"/>
    </source>
</evidence>
<comment type="caution">
    <text evidence="15">The sequence shown here is derived from an EMBL/GenBank/DDBJ whole genome shotgun (WGS) entry which is preliminary data.</text>
</comment>
<dbReference type="InterPro" id="IPR014849">
    <property type="entry name" value="EKC/KEOPS_Gon7"/>
</dbReference>
<keyword evidence="9" id="KW-0805">Transcription regulation</keyword>
<keyword evidence="16" id="KW-1185">Reference proteome</keyword>
<dbReference type="OrthoDB" id="2288868at2759"/>
<feature type="region of interest" description="Disordered" evidence="14">
    <location>
        <begin position="59"/>
        <end position="103"/>
    </location>
</feature>
<keyword evidence="6" id="KW-0158">Chromosome</keyword>
<feature type="compositionally biased region" description="Low complexity" evidence="14">
    <location>
        <begin position="12"/>
        <end position="23"/>
    </location>
</feature>
<keyword evidence="7" id="KW-0819">tRNA processing</keyword>
<dbReference type="Proteomes" id="UP000696280">
    <property type="component" value="Unassembled WGS sequence"/>
</dbReference>
<evidence type="ECO:0000256" key="7">
    <source>
        <dbReference type="ARBA" id="ARBA00022694"/>
    </source>
</evidence>
<keyword evidence="12" id="KW-0539">Nucleus</keyword>
<comment type="subcellular location">
    <subcellularLocation>
        <location evidence="2">Chromosome</location>
        <location evidence="2">Telomere</location>
    </subcellularLocation>
    <subcellularLocation>
        <location evidence="1">Nucleus</location>
    </subcellularLocation>
</comment>
<name>A0A9N9KKX8_9HELO</name>
<accession>A0A9N9KKX8</accession>
<evidence type="ECO:0000256" key="4">
    <source>
        <dbReference type="ARBA" id="ARBA00011534"/>
    </source>
</evidence>
<keyword evidence="10" id="KW-0010">Activator</keyword>
<evidence type="ECO:0000256" key="14">
    <source>
        <dbReference type="SAM" id="MobiDB-lite"/>
    </source>
</evidence>
<dbReference type="GO" id="GO:0005634">
    <property type="term" value="C:nucleus"/>
    <property type="evidence" value="ECO:0007669"/>
    <property type="project" value="UniProtKB-SubCell"/>
</dbReference>
<evidence type="ECO:0000256" key="13">
    <source>
        <dbReference type="ARBA" id="ARBA00025393"/>
    </source>
</evidence>
<feature type="compositionally biased region" description="Basic and acidic residues" evidence="14">
    <location>
        <begin position="62"/>
        <end position="77"/>
    </location>
</feature>
<feature type="compositionally biased region" description="Polar residues" evidence="14">
    <location>
        <begin position="24"/>
        <end position="42"/>
    </location>
</feature>
<reference evidence="15" key="1">
    <citation type="submission" date="2021-07" db="EMBL/GenBank/DDBJ databases">
        <authorList>
            <person name="Durling M."/>
        </authorList>
    </citation>
    <scope>NUCLEOTIDE SEQUENCE</scope>
</reference>
<comment type="similarity">
    <text evidence="3">Belongs to the GON7 family.</text>
</comment>
<evidence type="ECO:0000313" key="16">
    <source>
        <dbReference type="Proteomes" id="UP000696280"/>
    </source>
</evidence>
<dbReference type="EMBL" id="CAJVRL010000002">
    <property type="protein sequence ID" value="CAG8949164.1"/>
    <property type="molecule type" value="Genomic_DNA"/>
</dbReference>
<evidence type="ECO:0000256" key="12">
    <source>
        <dbReference type="ARBA" id="ARBA00023242"/>
    </source>
</evidence>
<keyword evidence="8" id="KW-0779">Telomere</keyword>
<evidence type="ECO:0000256" key="11">
    <source>
        <dbReference type="ARBA" id="ARBA00023163"/>
    </source>
</evidence>
<comment type="function">
    <text evidence="13">Component of the EKC/KEOPS complex that is required for the formation of a threonylcarbamoyl group on adenosine at position 37 (t(6)A37) in tRNAs that read codons beginning with adenine. The complex is probably involved in the transfer of the threonylcarbamoyl moiety of threonylcarbamoyl-AMP (TC-AMP) to the N6 group of A37. GON7 likely plays a supporting role to the catalytic subunit KAE1 in the complex. The EKC/KEOPS complex also promotes both telomere uncapping and telomere elongation. The complex is required for efficient recruitment of transcriptional coactivators.</text>
</comment>
<dbReference type="Pfam" id="PF08738">
    <property type="entry name" value="Gon7"/>
    <property type="match status" value="1"/>
</dbReference>
<proteinExistence type="inferred from homology"/>
<evidence type="ECO:0000256" key="2">
    <source>
        <dbReference type="ARBA" id="ARBA00004574"/>
    </source>
</evidence>
<feature type="compositionally biased region" description="Acidic residues" evidence="14">
    <location>
        <begin position="89"/>
        <end position="103"/>
    </location>
</feature>
<dbReference type="AlphaFoldDB" id="A0A9N9KKX8"/>
<feature type="compositionally biased region" description="Polar residues" evidence="14">
    <location>
        <begin position="1"/>
        <end position="11"/>
    </location>
</feature>
<evidence type="ECO:0000256" key="5">
    <source>
        <dbReference type="ARBA" id="ARBA00019746"/>
    </source>
</evidence>
<protein>
    <recommendedName>
        <fullName evidence="5">EKC/KEOPS complex subunit GON7</fullName>
    </recommendedName>
</protein>
<gene>
    <name evidence="15" type="ORF">HYFRA_00004786</name>
</gene>
<dbReference type="GO" id="GO:0008033">
    <property type="term" value="P:tRNA processing"/>
    <property type="evidence" value="ECO:0007669"/>
    <property type="project" value="UniProtKB-KW"/>
</dbReference>
<evidence type="ECO:0000256" key="6">
    <source>
        <dbReference type="ARBA" id="ARBA00022454"/>
    </source>
</evidence>
<dbReference type="GO" id="GO:0000781">
    <property type="term" value="C:chromosome, telomeric region"/>
    <property type="evidence" value="ECO:0007669"/>
    <property type="project" value="UniProtKB-SubCell"/>
</dbReference>
<sequence>MAENISAASNGTNATKTPTLTATYSSPTNPSFTHTQTLPSPSDKTAYLAALRKATAEMQETINKELTTRMEDDKKLAEGTTNGTKIDEAKEEDNYGEEVVEED</sequence>
<evidence type="ECO:0000256" key="10">
    <source>
        <dbReference type="ARBA" id="ARBA00023159"/>
    </source>
</evidence>
<organism evidence="15 16">
    <name type="scientific">Hymenoscyphus fraxineus</name>
    <dbReference type="NCBI Taxonomy" id="746836"/>
    <lineage>
        <taxon>Eukaryota</taxon>
        <taxon>Fungi</taxon>
        <taxon>Dikarya</taxon>
        <taxon>Ascomycota</taxon>
        <taxon>Pezizomycotina</taxon>
        <taxon>Leotiomycetes</taxon>
        <taxon>Helotiales</taxon>
        <taxon>Helotiaceae</taxon>
        <taxon>Hymenoscyphus</taxon>
    </lineage>
</organism>
<feature type="region of interest" description="Disordered" evidence="14">
    <location>
        <begin position="1"/>
        <end position="42"/>
    </location>
</feature>
<evidence type="ECO:0000256" key="8">
    <source>
        <dbReference type="ARBA" id="ARBA00022895"/>
    </source>
</evidence>
<evidence type="ECO:0000256" key="1">
    <source>
        <dbReference type="ARBA" id="ARBA00004123"/>
    </source>
</evidence>